<accession>X1I0D3</accession>
<dbReference type="GO" id="GO:0008641">
    <property type="term" value="F:ubiquitin-like modifier activating enzyme activity"/>
    <property type="evidence" value="ECO:0007669"/>
    <property type="project" value="InterPro"/>
</dbReference>
<proteinExistence type="predicted"/>
<dbReference type="AlphaFoldDB" id="X1I0D3"/>
<feature type="domain" description="THIF-type NAD/FAD binding fold" evidence="1">
    <location>
        <begin position="15"/>
        <end position="159"/>
    </location>
</feature>
<dbReference type="Gene3D" id="3.40.50.720">
    <property type="entry name" value="NAD(P)-binding Rossmann-like Domain"/>
    <property type="match status" value="1"/>
</dbReference>
<dbReference type="InterPro" id="IPR045886">
    <property type="entry name" value="ThiF/MoeB/HesA"/>
</dbReference>
<feature type="non-terminal residue" evidence="2">
    <location>
        <position position="224"/>
    </location>
</feature>
<dbReference type="Pfam" id="PF00899">
    <property type="entry name" value="ThiF"/>
    <property type="match status" value="1"/>
</dbReference>
<dbReference type="PANTHER" id="PTHR43267">
    <property type="entry name" value="TRNA THREONYLCARBAMOYLADENOSINE DEHYDRATASE"/>
    <property type="match status" value="1"/>
</dbReference>
<dbReference type="InterPro" id="IPR035985">
    <property type="entry name" value="Ubiquitin-activating_enz"/>
</dbReference>
<dbReference type="EMBL" id="BARU01030345">
    <property type="protein sequence ID" value="GAH62785.1"/>
    <property type="molecule type" value="Genomic_DNA"/>
</dbReference>
<dbReference type="PANTHER" id="PTHR43267:SF1">
    <property type="entry name" value="TRNA THREONYLCARBAMOYLADENOSINE DEHYDRATASE"/>
    <property type="match status" value="1"/>
</dbReference>
<gene>
    <name evidence="2" type="ORF">S03H2_48167</name>
</gene>
<comment type="caution">
    <text evidence="2">The sequence shown here is derived from an EMBL/GenBank/DDBJ whole genome shotgun (WGS) entry which is preliminary data.</text>
</comment>
<organism evidence="2">
    <name type="scientific">marine sediment metagenome</name>
    <dbReference type="NCBI Taxonomy" id="412755"/>
    <lineage>
        <taxon>unclassified sequences</taxon>
        <taxon>metagenomes</taxon>
        <taxon>ecological metagenomes</taxon>
    </lineage>
</organism>
<dbReference type="GO" id="GO:0061503">
    <property type="term" value="F:tRNA threonylcarbamoyladenosine dehydratase"/>
    <property type="evidence" value="ECO:0007669"/>
    <property type="project" value="TreeGrafter"/>
</dbReference>
<name>X1I0D3_9ZZZZ</name>
<protein>
    <recommendedName>
        <fullName evidence="1">THIF-type NAD/FAD binding fold domain-containing protein</fullName>
    </recommendedName>
</protein>
<evidence type="ECO:0000313" key="2">
    <source>
        <dbReference type="EMBL" id="GAH62785.1"/>
    </source>
</evidence>
<dbReference type="InterPro" id="IPR000594">
    <property type="entry name" value="ThiF_NAD_FAD-bd"/>
</dbReference>
<evidence type="ECO:0000259" key="1">
    <source>
        <dbReference type="Pfam" id="PF00899"/>
    </source>
</evidence>
<dbReference type="SUPFAM" id="SSF69572">
    <property type="entry name" value="Activating enzymes of the ubiquitin-like proteins"/>
    <property type="match status" value="1"/>
</dbReference>
<reference evidence="2" key="1">
    <citation type="journal article" date="2014" name="Front. Microbiol.">
        <title>High frequency of phylogenetically diverse reductive dehalogenase-homologous genes in deep subseafloor sedimentary metagenomes.</title>
        <authorList>
            <person name="Kawai M."/>
            <person name="Futagami T."/>
            <person name="Toyoda A."/>
            <person name="Takaki Y."/>
            <person name="Nishi S."/>
            <person name="Hori S."/>
            <person name="Arai W."/>
            <person name="Tsubouchi T."/>
            <person name="Morono Y."/>
            <person name="Uchiyama I."/>
            <person name="Ito T."/>
            <person name="Fujiyama A."/>
            <person name="Inagaki F."/>
            <person name="Takami H."/>
        </authorList>
    </citation>
    <scope>NUCLEOTIDE SEQUENCE</scope>
    <source>
        <strain evidence="2">Expedition CK06-06</strain>
    </source>
</reference>
<dbReference type="GO" id="GO:0061504">
    <property type="term" value="P:cyclic threonylcarbamoyladenosine biosynthetic process"/>
    <property type="evidence" value="ECO:0007669"/>
    <property type="project" value="TreeGrafter"/>
</dbReference>
<sequence>MSYIVTPDWDKLPIVVVVGCGGTGGFVAEGLCRILIGSPIDLVLVDPDRVELHNLLRQSFYEGDVGKFKAQVLAERLARQYGRQIAYSIYPYERDMFNHTEGRMTSISNLCLLIIGCVDNPEARGKIADSMNNRYFKNKWWIDSGNGYHSGQVLIGNKNDPEELNEAFDINGHTVEKLPSPCLQLPSLLIPPSVSEERQLDCAEAVATDDQSPTINQAMATLVL</sequence>